<protein>
    <recommendedName>
        <fullName evidence="7">ABC-2 type transporter transmembrane domain-containing protein</fullName>
    </recommendedName>
</protein>
<dbReference type="InterPro" id="IPR013525">
    <property type="entry name" value="ABC2_TM"/>
</dbReference>
<evidence type="ECO:0000313" key="8">
    <source>
        <dbReference type="EMBL" id="OGK25641.1"/>
    </source>
</evidence>
<evidence type="ECO:0000313" key="9">
    <source>
        <dbReference type="Proteomes" id="UP000178597"/>
    </source>
</evidence>
<dbReference type="PANTHER" id="PTHR30294:SF29">
    <property type="entry name" value="MULTIDRUG ABC TRANSPORTER PERMEASE YBHS-RELATED"/>
    <property type="match status" value="1"/>
</dbReference>
<feature type="domain" description="ABC-2 type transporter transmembrane" evidence="7">
    <location>
        <begin position="47"/>
        <end position="226"/>
    </location>
</feature>
<keyword evidence="3 6" id="KW-0812">Transmembrane</keyword>
<reference evidence="8 9" key="1">
    <citation type="journal article" date="2016" name="Nat. Commun.">
        <title>Thousands of microbial genomes shed light on interconnected biogeochemical processes in an aquifer system.</title>
        <authorList>
            <person name="Anantharaman K."/>
            <person name="Brown C.T."/>
            <person name="Hug L.A."/>
            <person name="Sharon I."/>
            <person name="Castelle C.J."/>
            <person name="Probst A.J."/>
            <person name="Thomas B.C."/>
            <person name="Singh A."/>
            <person name="Wilkins M.J."/>
            <person name="Karaoz U."/>
            <person name="Brodie E.L."/>
            <person name="Williams K.H."/>
            <person name="Hubbard S.S."/>
            <person name="Banfield J.F."/>
        </authorList>
    </citation>
    <scope>NUCLEOTIDE SEQUENCE [LARGE SCALE GENOMIC DNA]</scope>
</reference>
<name>A0A1F7H323_9BACT</name>
<feature type="transmembrane region" description="Helical" evidence="6">
    <location>
        <begin position="156"/>
        <end position="174"/>
    </location>
</feature>
<keyword evidence="5 6" id="KW-0472">Membrane</keyword>
<dbReference type="AlphaFoldDB" id="A0A1F7H323"/>
<feature type="transmembrane region" description="Helical" evidence="6">
    <location>
        <begin position="51"/>
        <end position="69"/>
    </location>
</feature>
<dbReference type="GO" id="GO:0140359">
    <property type="term" value="F:ABC-type transporter activity"/>
    <property type="evidence" value="ECO:0007669"/>
    <property type="project" value="InterPro"/>
</dbReference>
<dbReference type="EMBL" id="MFZP01000062">
    <property type="protein sequence ID" value="OGK25641.1"/>
    <property type="molecule type" value="Genomic_DNA"/>
</dbReference>
<feature type="transmembrane region" description="Helical" evidence="6">
    <location>
        <begin position="12"/>
        <end position="31"/>
    </location>
</feature>
<organism evidence="8 9">
    <name type="scientific">Candidatus Roizmanbacteria bacterium RIFCSPHIGHO2_02_FULL_39_9</name>
    <dbReference type="NCBI Taxonomy" id="1802040"/>
    <lineage>
        <taxon>Bacteria</taxon>
        <taxon>Candidatus Roizmaniibacteriota</taxon>
    </lineage>
</organism>
<keyword evidence="2" id="KW-1003">Cell membrane</keyword>
<feature type="transmembrane region" description="Helical" evidence="6">
    <location>
        <begin position="90"/>
        <end position="110"/>
    </location>
</feature>
<feature type="transmembrane region" description="Helical" evidence="6">
    <location>
        <begin position="122"/>
        <end position="144"/>
    </location>
</feature>
<evidence type="ECO:0000256" key="5">
    <source>
        <dbReference type="ARBA" id="ARBA00023136"/>
    </source>
</evidence>
<keyword evidence="4 6" id="KW-1133">Transmembrane helix</keyword>
<gene>
    <name evidence="8" type="ORF">A3C28_00525</name>
</gene>
<sequence length="233" mass="26304">MKTLYKKELQYYLNNPIGYIVIVLFAVFANFLFVKDIFVVGSVSMRSFFQLLPWLFLIYIPALSMRIVAEEKRTNTLEVLLTLPLSETQVILAKFLALVTIVGVSLTLTLGLPVSLSFLSGLYLPEIVAGYFGSLLLTSFYISLSMFFSSQTKNQVVAFLLSILALFLFTVISTDVTASILPRSIQDFLVIFSPMNHLLNFIKGVIEVRSLFYFISGTLVFLFLAVIDLEKRE</sequence>
<evidence type="ECO:0000256" key="3">
    <source>
        <dbReference type="ARBA" id="ARBA00022692"/>
    </source>
</evidence>
<evidence type="ECO:0000256" key="2">
    <source>
        <dbReference type="ARBA" id="ARBA00022475"/>
    </source>
</evidence>
<dbReference type="PANTHER" id="PTHR30294">
    <property type="entry name" value="MEMBRANE COMPONENT OF ABC TRANSPORTER YHHJ-RELATED"/>
    <property type="match status" value="1"/>
</dbReference>
<evidence type="ECO:0000256" key="4">
    <source>
        <dbReference type="ARBA" id="ARBA00022989"/>
    </source>
</evidence>
<evidence type="ECO:0000256" key="6">
    <source>
        <dbReference type="SAM" id="Phobius"/>
    </source>
</evidence>
<dbReference type="Proteomes" id="UP000178597">
    <property type="component" value="Unassembled WGS sequence"/>
</dbReference>
<proteinExistence type="predicted"/>
<dbReference type="STRING" id="1802040.A3C28_00525"/>
<accession>A0A1F7H323</accession>
<dbReference type="InterPro" id="IPR051449">
    <property type="entry name" value="ABC-2_transporter_component"/>
</dbReference>
<comment type="caution">
    <text evidence="8">The sequence shown here is derived from an EMBL/GenBank/DDBJ whole genome shotgun (WGS) entry which is preliminary data.</text>
</comment>
<evidence type="ECO:0000256" key="1">
    <source>
        <dbReference type="ARBA" id="ARBA00004651"/>
    </source>
</evidence>
<dbReference type="Pfam" id="PF12698">
    <property type="entry name" value="ABC2_membrane_3"/>
    <property type="match status" value="1"/>
</dbReference>
<evidence type="ECO:0000259" key="7">
    <source>
        <dbReference type="Pfam" id="PF12698"/>
    </source>
</evidence>
<feature type="transmembrane region" description="Helical" evidence="6">
    <location>
        <begin position="211"/>
        <end position="229"/>
    </location>
</feature>
<dbReference type="GO" id="GO:0005886">
    <property type="term" value="C:plasma membrane"/>
    <property type="evidence" value="ECO:0007669"/>
    <property type="project" value="UniProtKB-SubCell"/>
</dbReference>
<comment type="subcellular location">
    <subcellularLocation>
        <location evidence="1">Cell membrane</location>
        <topology evidence="1">Multi-pass membrane protein</topology>
    </subcellularLocation>
</comment>